<dbReference type="AlphaFoldDB" id="A0A8B7VX31"/>
<keyword evidence="5" id="KW-0805">Transcription regulation</keyword>
<dbReference type="Proteomes" id="UP001732720">
    <property type="component" value="Chromosome 12"/>
</dbReference>
<evidence type="ECO:0000256" key="7">
    <source>
        <dbReference type="ARBA" id="ARBA00023163"/>
    </source>
</evidence>
<dbReference type="SUPFAM" id="SSF47459">
    <property type="entry name" value="HLH, helix-loop-helix DNA-binding domain"/>
    <property type="match status" value="1"/>
</dbReference>
<evidence type="ECO:0000256" key="6">
    <source>
        <dbReference type="ARBA" id="ARBA00023125"/>
    </source>
</evidence>
<dbReference type="RefSeq" id="XP_020036476.1">
    <property type="nucleotide sequence ID" value="XM_020180887.1"/>
</dbReference>
<dbReference type="GO" id="GO:0000977">
    <property type="term" value="F:RNA polymerase II transcription regulatory region sequence-specific DNA binding"/>
    <property type="evidence" value="ECO:0007669"/>
    <property type="project" value="TreeGrafter"/>
</dbReference>
<feature type="domain" description="BHLH" evidence="12">
    <location>
        <begin position="65"/>
        <end position="117"/>
    </location>
</feature>
<keyword evidence="13" id="KW-1185">Reference proteome</keyword>
<dbReference type="InterPro" id="IPR011598">
    <property type="entry name" value="bHLH_dom"/>
</dbReference>
<dbReference type="OrthoDB" id="5976910at2759"/>
<evidence type="ECO:0000256" key="11">
    <source>
        <dbReference type="ARBA" id="ARBA00076899"/>
    </source>
</evidence>
<keyword evidence="6" id="KW-0238">DNA-binding</keyword>
<proteinExistence type="predicted"/>
<keyword evidence="7" id="KW-0804">Transcription</keyword>
<evidence type="ECO:0000256" key="9">
    <source>
        <dbReference type="ARBA" id="ARBA00065083"/>
    </source>
</evidence>
<evidence type="ECO:0000256" key="10">
    <source>
        <dbReference type="ARBA" id="ARBA00071496"/>
    </source>
</evidence>
<reference evidence="14" key="1">
    <citation type="submission" date="2025-08" db="UniProtKB">
        <authorList>
            <consortium name="RefSeq"/>
        </authorList>
    </citation>
    <scope>IDENTIFICATION</scope>
    <source>
        <tissue evidence="14">Leukocyte</tissue>
    </source>
</reference>
<name>A0A8B7VX31_CASCN</name>
<dbReference type="InterPro" id="IPR036638">
    <property type="entry name" value="HLH_DNA-bd_sf"/>
</dbReference>
<sequence>MDAAPESPEPGPALPVLLVAPQAEVLEEVLREQFGPLPQVAAICRLKRLTSGGYSSTEDLHLVLERRRVANAKERERIKNLNHGFAKLKALVPFLPQSRKPSKVDILKGATEYIQVLSDVLEGAKDLEKQDLEEQTYSNDISEPHMSLARELSRNIIQHTSCAIGLKNEEEGPWSDGGSGEPVCACCQSMPPVTGSYFTDQESG</sequence>
<accession>A0A8B7VX31</accession>
<dbReference type="GeneID" id="109697344"/>
<dbReference type="KEGG" id="ccan:109697344"/>
<evidence type="ECO:0000256" key="5">
    <source>
        <dbReference type="ARBA" id="ARBA00023015"/>
    </source>
</evidence>
<evidence type="ECO:0000259" key="12">
    <source>
        <dbReference type="PROSITE" id="PS50888"/>
    </source>
</evidence>
<protein>
    <recommendedName>
        <fullName evidence="10">Factor in the germline alpha</fullName>
    </recommendedName>
    <alternativeName>
        <fullName evidence="11">Transcription factor FIGa</fullName>
    </alternativeName>
</protein>
<dbReference type="PANTHER" id="PTHR23349">
    <property type="entry name" value="BASIC HELIX-LOOP-HELIX TRANSCRIPTION FACTOR, TWIST"/>
    <property type="match status" value="1"/>
</dbReference>
<evidence type="ECO:0000256" key="1">
    <source>
        <dbReference type="ARBA" id="ARBA00004123"/>
    </source>
</evidence>
<organism evidence="14">
    <name type="scientific">Castor canadensis</name>
    <name type="common">American beaver</name>
    <dbReference type="NCBI Taxonomy" id="51338"/>
    <lineage>
        <taxon>Eukaryota</taxon>
        <taxon>Metazoa</taxon>
        <taxon>Chordata</taxon>
        <taxon>Craniata</taxon>
        <taxon>Vertebrata</taxon>
        <taxon>Euteleostomi</taxon>
        <taxon>Mammalia</taxon>
        <taxon>Eutheria</taxon>
        <taxon>Euarchontoglires</taxon>
        <taxon>Glires</taxon>
        <taxon>Rodentia</taxon>
        <taxon>Castorimorpha</taxon>
        <taxon>Castoridae</taxon>
        <taxon>Castor</taxon>
    </lineage>
</organism>
<keyword evidence="3" id="KW-0221">Differentiation</keyword>
<evidence type="ECO:0000256" key="8">
    <source>
        <dbReference type="ARBA" id="ARBA00023242"/>
    </source>
</evidence>
<gene>
    <name evidence="14" type="primary">Figla</name>
</gene>
<dbReference type="PROSITE" id="PS50888">
    <property type="entry name" value="BHLH"/>
    <property type="match status" value="1"/>
</dbReference>
<evidence type="ECO:0000256" key="4">
    <source>
        <dbReference type="ARBA" id="ARBA00022943"/>
    </source>
</evidence>
<dbReference type="PANTHER" id="PTHR23349:SF57">
    <property type="entry name" value="FACTOR IN THE GERMLINE ALPHA"/>
    <property type="match status" value="1"/>
</dbReference>
<dbReference type="GO" id="GO:0005634">
    <property type="term" value="C:nucleus"/>
    <property type="evidence" value="ECO:0007669"/>
    <property type="project" value="UniProtKB-SubCell"/>
</dbReference>
<comment type="subcellular location">
    <subcellularLocation>
        <location evidence="1">Nucleus</location>
    </subcellularLocation>
</comment>
<keyword evidence="2" id="KW-0217">Developmental protein</keyword>
<dbReference type="FunFam" id="4.10.280.10:FF:000068">
    <property type="entry name" value="factor in the germline alpha"/>
    <property type="match status" value="1"/>
</dbReference>
<evidence type="ECO:0000313" key="13">
    <source>
        <dbReference type="Proteomes" id="UP001732720"/>
    </source>
</evidence>
<evidence type="ECO:0000313" key="14">
    <source>
        <dbReference type="RefSeq" id="XP_020036476.1"/>
    </source>
</evidence>
<dbReference type="GO" id="GO:0048477">
    <property type="term" value="P:oogenesis"/>
    <property type="evidence" value="ECO:0007669"/>
    <property type="project" value="UniProtKB-KW"/>
</dbReference>
<keyword evidence="8" id="KW-0539">Nucleus</keyword>
<evidence type="ECO:0000256" key="3">
    <source>
        <dbReference type="ARBA" id="ARBA00022782"/>
    </source>
</evidence>
<comment type="subunit">
    <text evidence="9">Heterodimer with TCF3/isoform E12.</text>
</comment>
<dbReference type="GO" id="GO:0046983">
    <property type="term" value="F:protein dimerization activity"/>
    <property type="evidence" value="ECO:0007669"/>
    <property type="project" value="InterPro"/>
</dbReference>
<evidence type="ECO:0000256" key="2">
    <source>
        <dbReference type="ARBA" id="ARBA00022473"/>
    </source>
</evidence>
<dbReference type="InterPro" id="IPR050283">
    <property type="entry name" value="E-box_TF_Regulators"/>
</dbReference>
<dbReference type="Pfam" id="PF00010">
    <property type="entry name" value="HLH"/>
    <property type="match status" value="1"/>
</dbReference>
<dbReference type="GO" id="GO:0000981">
    <property type="term" value="F:DNA-binding transcription factor activity, RNA polymerase II-specific"/>
    <property type="evidence" value="ECO:0007669"/>
    <property type="project" value="TreeGrafter"/>
</dbReference>
<dbReference type="CDD" id="cd11422">
    <property type="entry name" value="bHLH_TS_FIGLA"/>
    <property type="match status" value="1"/>
</dbReference>
<dbReference type="CTD" id="344018"/>
<keyword evidence="4" id="KW-0896">Oogenesis</keyword>
<dbReference type="SMART" id="SM00353">
    <property type="entry name" value="HLH"/>
    <property type="match status" value="1"/>
</dbReference>
<dbReference type="Gene3D" id="4.10.280.10">
    <property type="entry name" value="Helix-loop-helix DNA-binding domain"/>
    <property type="match status" value="1"/>
</dbReference>